<evidence type="ECO:0000313" key="10">
    <source>
        <dbReference type="Proteomes" id="UP000515154"/>
    </source>
</evidence>
<dbReference type="PANTHER" id="PTHR21304:SF0">
    <property type="entry name" value="MICOS COMPLEX SUBUNIT MIC10"/>
    <property type="match status" value="1"/>
</dbReference>
<keyword evidence="10" id="KW-1185">Reference proteome</keyword>
<dbReference type="Pfam" id="PF04418">
    <property type="entry name" value="DUF543"/>
    <property type="match status" value="1"/>
</dbReference>
<evidence type="ECO:0000256" key="7">
    <source>
        <dbReference type="ARBA" id="ARBA00023128"/>
    </source>
</evidence>
<keyword evidence="4 9" id="KW-0812">Transmembrane</keyword>
<keyword evidence="8 9" id="KW-0472">Membrane</keyword>
<evidence type="ECO:0000313" key="11">
    <source>
        <dbReference type="RefSeq" id="XP_029643681.1"/>
    </source>
</evidence>
<comment type="function">
    <text evidence="1 9">Component of the MICOS complex, a large protein complex of the mitochondrial inner membrane that plays crucial roles in the maintenance of crista junctions, inner membrane architecture, and formation of contact sites to the outer membrane.</text>
</comment>
<name>A0A6P7T100_9MOLL</name>
<organism evidence="10 11">
    <name type="scientific">Octopus sinensis</name>
    <name type="common">East Asian common octopus</name>
    <dbReference type="NCBI Taxonomy" id="2607531"/>
    <lineage>
        <taxon>Eukaryota</taxon>
        <taxon>Metazoa</taxon>
        <taxon>Spiralia</taxon>
        <taxon>Lophotrochozoa</taxon>
        <taxon>Mollusca</taxon>
        <taxon>Cephalopoda</taxon>
        <taxon>Coleoidea</taxon>
        <taxon>Octopodiformes</taxon>
        <taxon>Octopoda</taxon>
        <taxon>Incirrata</taxon>
        <taxon>Octopodidae</taxon>
        <taxon>Octopus</taxon>
    </lineage>
</organism>
<dbReference type="InterPro" id="IPR007512">
    <property type="entry name" value="Mic10"/>
</dbReference>
<gene>
    <name evidence="11" type="primary">LOC115218055</name>
</gene>
<protein>
    <recommendedName>
        <fullName evidence="9">MICOS complex subunit MIC10</fullName>
    </recommendedName>
</protein>
<evidence type="ECO:0000256" key="1">
    <source>
        <dbReference type="ARBA" id="ARBA00002689"/>
    </source>
</evidence>
<evidence type="ECO:0000256" key="2">
    <source>
        <dbReference type="ARBA" id="ARBA00004434"/>
    </source>
</evidence>
<dbReference type="PANTHER" id="PTHR21304">
    <property type="entry name" value="MICOS COMPLEX SUBUNIT MIC10"/>
    <property type="match status" value="1"/>
</dbReference>
<comment type="subcellular location">
    <subcellularLocation>
        <location evidence="2 9">Mitochondrion inner membrane</location>
        <topology evidence="2 9">Single-pass membrane protein</topology>
    </subcellularLocation>
</comment>
<dbReference type="GO" id="GO:0061617">
    <property type="term" value="C:MICOS complex"/>
    <property type="evidence" value="ECO:0007669"/>
    <property type="project" value="UniProtKB-UniRule"/>
</dbReference>
<feature type="transmembrane region" description="Helical" evidence="9">
    <location>
        <begin position="22"/>
        <end position="41"/>
    </location>
</feature>
<accession>A0A6P7T100</accession>
<evidence type="ECO:0000256" key="5">
    <source>
        <dbReference type="ARBA" id="ARBA00022792"/>
    </source>
</evidence>
<dbReference type="RefSeq" id="XP_029643681.1">
    <property type="nucleotide sequence ID" value="XM_029787821.2"/>
</dbReference>
<proteinExistence type="inferred from homology"/>
<keyword evidence="5 9" id="KW-0999">Mitochondrion inner membrane</keyword>
<comment type="subunit">
    <text evidence="9">Component of the mitochondrial contact site and cristae organizing system (MICOS) complex.</text>
</comment>
<keyword evidence="6 9" id="KW-1133">Transmembrane helix</keyword>
<dbReference type="AlphaFoldDB" id="A0A6P7T100"/>
<evidence type="ECO:0000256" key="4">
    <source>
        <dbReference type="ARBA" id="ARBA00022692"/>
    </source>
</evidence>
<dbReference type="KEGG" id="osn:115218055"/>
<reference evidence="11" key="1">
    <citation type="submission" date="2025-08" db="UniProtKB">
        <authorList>
            <consortium name="RefSeq"/>
        </authorList>
    </citation>
    <scope>IDENTIFICATION</scope>
</reference>
<evidence type="ECO:0000256" key="3">
    <source>
        <dbReference type="ARBA" id="ARBA00006792"/>
    </source>
</evidence>
<dbReference type="Proteomes" id="UP000515154">
    <property type="component" value="Linkage group LG12"/>
</dbReference>
<sequence>MSKEASSENVLGLKFDQCVSDLMIKTATGLGLGIIFSVTLFKRRPWPVAFGIGAGLGMAYSNCQNEFKHPLQAPGRYVKVERKEST</sequence>
<comment type="similarity">
    <text evidence="3 9">Belongs to the MICOS complex subunit Mic10 family.</text>
</comment>
<evidence type="ECO:0000256" key="6">
    <source>
        <dbReference type="ARBA" id="ARBA00022989"/>
    </source>
</evidence>
<keyword evidence="7 9" id="KW-0496">Mitochondrion</keyword>
<evidence type="ECO:0000256" key="9">
    <source>
        <dbReference type="RuleBase" id="RU363011"/>
    </source>
</evidence>
<evidence type="ECO:0000256" key="8">
    <source>
        <dbReference type="ARBA" id="ARBA00023136"/>
    </source>
</evidence>